<keyword evidence="1" id="KW-0812">Transmembrane</keyword>
<keyword evidence="1" id="KW-0472">Membrane</keyword>
<accession>L0F6E6</accession>
<name>L0F6E6_DESDL</name>
<protein>
    <submittedName>
        <fullName evidence="2">Uncharacterized protein</fullName>
    </submittedName>
</protein>
<dbReference type="RefSeq" id="WP_015261233.1">
    <property type="nucleotide sequence ID" value="NC_019903.1"/>
</dbReference>
<dbReference type="EMBL" id="CP003344">
    <property type="protein sequence ID" value="AGA68231.1"/>
    <property type="molecule type" value="Genomic_DNA"/>
</dbReference>
<feature type="transmembrane region" description="Helical" evidence="1">
    <location>
        <begin position="12"/>
        <end position="32"/>
    </location>
</feature>
<organism evidence="2 3">
    <name type="scientific">Desulfitobacterium dichloroeliminans (strain LMG P-21439 / DCA1)</name>
    <dbReference type="NCBI Taxonomy" id="871963"/>
    <lineage>
        <taxon>Bacteria</taxon>
        <taxon>Bacillati</taxon>
        <taxon>Bacillota</taxon>
        <taxon>Clostridia</taxon>
        <taxon>Eubacteriales</taxon>
        <taxon>Desulfitobacteriaceae</taxon>
        <taxon>Desulfitobacterium</taxon>
    </lineage>
</organism>
<evidence type="ECO:0000256" key="1">
    <source>
        <dbReference type="SAM" id="Phobius"/>
    </source>
</evidence>
<reference evidence="3" key="1">
    <citation type="submission" date="2012-02" db="EMBL/GenBank/DDBJ databases">
        <title>Complete sequence of Desulfitobacterium dichloroeliminans LMG P-21439.</title>
        <authorList>
            <person name="Lucas S."/>
            <person name="Han J."/>
            <person name="Lapidus A."/>
            <person name="Cheng J.-F."/>
            <person name="Goodwin L."/>
            <person name="Pitluck S."/>
            <person name="Peters L."/>
            <person name="Ovchinnikova G."/>
            <person name="Teshima H."/>
            <person name="Detter J.C."/>
            <person name="Han C."/>
            <person name="Tapia R."/>
            <person name="Land M."/>
            <person name="Hauser L."/>
            <person name="Kyrpides N."/>
            <person name="Ivanova N."/>
            <person name="Pagani I."/>
            <person name="Kruse T."/>
            <person name="de Vos W.M."/>
            <person name="Boon N."/>
            <person name="Smidt H."/>
            <person name="Woyke T."/>
        </authorList>
    </citation>
    <scope>NUCLEOTIDE SEQUENCE [LARGE SCALE GENOMIC DNA]</scope>
    <source>
        <strain evidence="3">LMG P-21439 / DCA1</strain>
    </source>
</reference>
<evidence type="ECO:0000313" key="3">
    <source>
        <dbReference type="Proteomes" id="UP000010797"/>
    </source>
</evidence>
<keyword evidence="1" id="KW-1133">Transmembrane helix</keyword>
<gene>
    <name evidence="2" type="ordered locus">Desdi_0704</name>
</gene>
<dbReference type="OrthoDB" id="1799431at2"/>
<dbReference type="Proteomes" id="UP000010797">
    <property type="component" value="Chromosome"/>
</dbReference>
<dbReference type="HOGENOM" id="CLU_2769168_0_0_9"/>
<proteinExistence type="predicted"/>
<feature type="transmembrane region" description="Helical" evidence="1">
    <location>
        <begin position="38"/>
        <end position="58"/>
    </location>
</feature>
<evidence type="ECO:0000313" key="2">
    <source>
        <dbReference type="EMBL" id="AGA68231.1"/>
    </source>
</evidence>
<dbReference type="KEGG" id="ddl:Desdi_0704"/>
<sequence>MGSLLVKVKEYLLFFLVFLGLIYLFDELWNWFYGDSLIRNAFAVTITIILIDVGKIVCQGFRKKEDSADHH</sequence>
<dbReference type="AlphaFoldDB" id="L0F6E6"/>
<keyword evidence="3" id="KW-1185">Reference proteome</keyword>